<dbReference type="PANTHER" id="PTHR42781">
    <property type="entry name" value="SPERMIDINE/PUTRESCINE IMPORT ATP-BINDING PROTEIN POTA"/>
    <property type="match status" value="1"/>
</dbReference>
<evidence type="ECO:0000256" key="1">
    <source>
        <dbReference type="ARBA" id="ARBA00005417"/>
    </source>
</evidence>
<accession>A0ABY5MR98</accession>
<reference evidence="6 7" key="1">
    <citation type="submission" date="2018-07" db="EMBL/GenBank/DDBJ databases">
        <title>Genome sequence of Nitratireductor thuwali#1536.</title>
        <authorList>
            <person name="Michoud G."/>
            <person name="Merlino G."/>
            <person name="Sefrji F.O."/>
            <person name="Daffonchio D."/>
        </authorList>
    </citation>
    <scope>NUCLEOTIDE SEQUENCE [LARGE SCALE GENOMIC DNA]</scope>
    <source>
        <strain evidence="6 7">Nit1536</strain>
        <plasmid evidence="6 7">p1536_1</plasmid>
    </source>
</reference>
<dbReference type="EMBL" id="CP030942">
    <property type="protein sequence ID" value="UUP19675.1"/>
    <property type="molecule type" value="Genomic_DNA"/>
</dbReference>
<dbReference type="SUPFAM" id="SSF52540">
    <property type="entry name" value="P-loop containing nucleoside triphosphate hydrolases"/>
    <property type="match status" value="1"/>
</dbReference>
<evidence type="ECO:0000256" key="3">
    <source>
        <dbReference type="ARBA" id="ARBA00022741"/>
    </source>
</evidence>
<dbReference type="Gene3D" id="3.40.50.300">
    <property type="entry name" value="P-loop containing nucleotide triphosphate hydrolases"/>
    <property type="match status" value="1"/>
</dbReference>
<dbReference type="GO" id="GO:0005524">
    <property type="term" value="F:ATP binding"/>
    <property type="evidence" value="ECO:0007669"/>
    <property type="project" value="UniProtKB-KW"/>
</dbReference>
<dbReference type="Gene3D" id="2.40.50.100">
    <property type="match status" value="1"/>
</dbReference>
<dbReference type="InterPro" id="IPR050093">
    <property type="entry name" value="ABC_SmlMolc_Importer"/>
</dbReference>
<dbReference type="PROSITE" id="PS00211">
    <property type="entry name" value="ABC_TRANSPORTER_1"/>
    <property type="match status" value="1"/>
</dbReference>
<dbReference type="Pfam" id="PF08402">
    <property type="entry name" value="TOBE_2"/>
    <property type="match status" value="1"/>
</dbReference>
<comment type="similarity">
    <text evidence="1">Belongs to the ABC transporter superfamily.</text>
</comment>
<geneLocation type="plasmid" evidence="6 7">
    <name>p1536_1</name>
</geneLocation>
<dbReference type="SUPFAM" id="SSF50331">
    <property type="entry name" value="MOP-like"/>
    <property type="match status" value="1"/>
</dbReference>
<dbReference type="InterPro" id="IPR017871">
    <property type="entry name" value="ABC_transporter-like_CS"/>
</dbReference>
<sequence>MAFLELHGLSRMFGSVVAVENINIDVAKGEFVSLLGPSGCGKTTTLNMIAGFLEPSSGRIRLDGTMLDQIRPCDRGLGVVFQNYALFPHMTVAENVAFGLEMKRVPQQEANRRVADILELVRLDGLAARYPAQLSGGQQQRVAVARALVIEPPLLLLDEPLSNLDAKLREEMQVELRRIQRTVGTTTIMVTHDQAEAMALSDRIAVMNRGRLEQTGSPQDVYDRPVTAFVSSFLGKTNLLQARLFKNDRDVCRIDIAGHCFSIAGSQCSGFADGTVQVSLRPERIRVVTGRAAGAASVAGQIRSRVFLGDRWVYEIESALGPLLVHQPNSSTTVAEGDAVALAWDTSDLRIVEAGHA</sequence>
<keyword evidence="6" id="KW-0614">Plasmid</keyword>
<evidence type="ECO:0000256" key="4">
    <source>
        <dbReference type="ARBA" id="ARBA00022840"/>
    </source>
</evidence>
<keyword evidence="2" id="KW-0813">Transport</keyword>
<feature type="domain" description="ABC transporter" evidence="5">
    <location>
        <begin position="4"/>
        <end position="234"/>
    </location>
</feature>
<dbReference type="InterPro" id="IPR003593">
    <property type="entry name" value="AAA+_ATPase"/>
</dbReference>
<keyword evidence="7" id="KW-1185">Reference proteome</keyword>
<dbReference type="Proteomes" id="UP001342418">
    <property type="component" value="Plasmid p1536_1"/>
</dbReference>
<evidence type="ECO:0000259" key="5">
    <source>
        <dbReference type="PROSITE" id="PS50893"/>
    </source>
</evidence>
<dbReference type="InterPro" id="IPR027417">
    <property type="entry name" value="P-loop_NTPase"/>
</dbReference>
<evidence type="ECO:0000256" key="2">
    <source>
        <dbReference type="ARBA" id="ARBA00022448"/>
    </source>
</evidence>
<dbReference type="InterPro" id="IPR013611">
    <property type="entry name" value="Transp-assoc_OB_typ2"/>
</dbReference>
<name>A0ABY5MR98_9HYPH</name>
<organism evidence="6 7">
    <name type="scientific">Nitratireductor thuwali</name>
    <dbReference type="NCBI Taxonomy" id="2267699"/>
    <lineage>
        <taxon>Bacteria</taxon>
        <taxon>Pseudomonadati</taxon>
        <taxon>Pseudomonadota</taxon>
        <taxon>Alphaproteobacteria</taxon>
        <taxon>Hyphomicrobiales</taxon>
        <taxon>Phyllobacteriaceae</taxon>
        <taxon>Nitratireductor</taxon>
    </lineage>
</organism>
<dbReference type="RefSeq" id="WP_338532134.1">
    <property type="nucleotide sequence ID" value="NZ_CP030942.1"/>
</dbReference>
<gene>
    <name evidence="6" type="primary">potA_7</name>
    <name evidence="6" type="ORF">NTH_04187</name>
</gene>
<keyword evidence="4 6" id="KW-0067">ATP-binding</keyword>
<dbReference type="SMART" id="SM00382">
    <property type="entry name" value="AAA"/>
    <property type="match status" value="1"/>
</dbReference>
<dbReference type="PROSITE" id="PS50893">
    <property type="entry name" value="ABC_TRANSPORTER_2"/>
    <property type="match status" value="1"/>
</dbReference>
<evidence type="ECO:0000313" key="6">
    <source>
        <dbReference type="EMBL" id="UUP19675.1"/>
    </source>
</evidence>
<proteinExistence type="inferred from homology"/>
<dbReference type="InterPro" id="IPR008995">
    <property type="entry name" value="Mo/tungstate-bd_C_term_dom"/>
</dbReference>
<dbReference type="Pfam" id="PF00005">
    <property type="entry name" value="ABC_tran"/>
    <property type="match status" value="1"/>
</dbReference>
<keyword evidence="3" id="KW-0547">Nucleotide-binding</keyword>
<evidence type="ECO:0000313" key="7">
    <source>
        <dbReference type="Proteomes" id="UP001342418"/>
    </source>
</evidence>
<dbReference type="PANTHER" id="PTHR42781:SF4">
    <property type="entry name" value="SPERMIDINE_PUTRESCINE IMPORT ATP-BINDING PROTEIN POTA"/>
    <property type="match status" value="1"/>
</dbReference>
<dbReference type="InterPro" id="IPR003439">
    <property type="entry name" value="ABC_transporter-like_ATP-bd"/>
</dbReference>
<protein>
    <submittedName>
        <fullName evidence="6">Spermidine/putrescine import ATP-binding protein PotA</fullName>
    </submittedName>
</protein>